<dbReference type="OrthoDB" id="498125at2759"/>
<dbReference type="FunFam" id="3.40.50.720:FF:000084">
    <property type="entry name" value="Short-chain dehydrogenase reductase"/>
    <property type="match status" value="1"/>
</dbReference>
<dbReference type="Proteomes" id="UP000292957">
    <property type="component" value="Unassembled WGS sequence"/>
</dbReference>
<gene>
    <name evidence="2" type="ORF">BD311DRAFT_668101</name>
</gene>
<dbReference type="PANTHER" id="PTHR42760">
    <property type="entry name" value="SHORT-CHAIN DEHYDROGENASES/REDUCTASES FAMILY MEMBER"/>
    <property type="match status" value="1"/>
</dbReference>
<dbReference type="GO" id="GO:0016616">
    <property type="term" value="F:oxidoreductase activity, acting on the CH-OH group of donors, NAD or NADP as acceptor"/>
    <property type="evidence" value="ECO:0007669"/>
    <property type="project" value="TreeGrafter"/>
</dbReference>
<name>A0A4Q9MH73_9APHY</name>
<dbReference type="SUPFAM" id="SSF51735">
    <property type="entry name" value="NAD(P)-binding Rossmann-fold domains"/>
    <property type="match status" value="1"/>
</dbReference>
<dbReference type="GO" id="GO:0048038">
    <property type="term" value="F:quinone binding"/>
    <property type="evidence" value="ECO:0007669"/>
    <property type="project" value="TreeGrafter"/>
</dbReference>
<dbReference type="PANTHER" id="PTHR42760:SF121">
    <property type="entry name" value="3-OXOACYL-(ACYL-CARRIER-PROTEIN) REDUCTASE"/>
    <property type="match status" value="1"/>
</dbReference>
<dbReference type="Pfam" id="PF13561">
    <property type="entry name" value="adh_short_C2"/>
    <property type="match status" value="1"/>
</dbReference>
<evidence type="ECO:0000313" key="2">
    <source>
        <dbReference type="EMBL" id="TBU26187.1"/>
    </source>
</evidence>
<protein>
    <submittedName>
        <fullName evidence="2">NAD(P)-binding protein</fullName>
    </submittedName>
</protein>
<dbReference type="InterPro" id="IPR036291">
    <property type="entry name" value="NAD(P)-bd_dom_sf"/>
</dbReference>
<organism evidence="2">
    <name type="scientific">Dichomitus squalens</name>
    <dbReference type="NCBI Taxonomy" id="114155"/>
    <lineage>
        <taxon>Eukaryota</taxon>
        <taxon>Fungi</taxon>
        <taxon>Dikarya</taxon>
        <taxon>Basidiomycota</taxon>
        <taxon>Agaricomycotina</taxon>
        <taxon>Agaricomycetes</taxon>
        <taxon>Polyporales</taxon>
        <taxon>Polyporaceae</taxon>
        <taxon>Dichomitus</taxon>
    </lineage>
</organism>
<dbReference type="OMA" id="KEWAQYG"/>
<dbReference type="EMBL" id="ML143449">
    <property type="protein sequence ID" value="TBU26187.1"/>
    <property type="molecule type" value="Genomic_DNA"/>
</dbReference>
<reference evidence="2" key="1">
    <citation type="submission" date="2019-01" db="EMBL/GenBank/DDBJ databases">
        <title>Draft genome sequences of three monokaryotic isolates of the white-rot basidiomycete fungus Dichomitus squalens.</title>
        <authorList>
            <consortium name="DOE Joint Genome Institute"/>
            <person name="Lopez S.C."/>
            <person name="Andreopoulos B."/>
            <person name="Pangilinan J."/>
            <person name="Lipzen A."/>
            <person name="Riley R."/>
            <person name="Ahrendt S."/>
            <person name="Ng V."/>
            <person name="Barry K."/>
            <person name="Daum C."/>
            <person name="Grigoriev I.V."/>
            <person name="Hilden K.S."/>
            <person name="Makela M.R."/>
            <person name="de Vries R.P."/>
        </authorList>
    </citation>
    <scope>NUCLEOTIDE SEQUENCE [LARGE SCALE GENOMIC DNA]</scope>
    <source>
        <strain evidence="2">OM18370.1</strain>
    </source>
</reference>
<dbReference type="InterPro" id="IPR002347">
    <property type="entry name" value="SDR_fam"/>
</dbReference>
<dbReference type="Gene3D" id="3.40.50.720">
    <property type="entry name" value="NAD(P)-binding Rossmann-like Domain"/>
    <property type="match status" value="1"/>
</dbReference>
<sequence>MSLASPVKASLNRIAFITGAGQGIGRAIATRLARDGYDISIADIPQAQPKVDTVIDEIKSYGRKAISVHVGEHHVREPKQIESAIAQTVEQLGPRLFVSVANAGVTQVRPLLECTPEFIENEVRINLLGLMNTHIFAAKQMVKQGFGGRIIGAGSIASYRTAENLGPYGGTKFAVRGFTEACAKEWAQYDIRVNAYAPGIVDTPMWDHIDRELAKIEGITVGEAKAVRVKRDIKLGRIQEPEDVAKLVSFLVSDEGEYITGQTVKTCGGASL</sequence>
<evidence type="ECO:0000256" key="1">
    <source>
        <dbReference type="ARBA" id="ARBA00006484"/>
    </source>
</evidence>
<accession>A0A4Q9MH73</accession>
<dbReference type="GO" id="GO:0006633">
    <property type="term" value="P:fatty acid biosynthetic process"/>
    <property type="evidence" value="ECO:0007669"/>
    <property type="project" value="TreeGrafter"/>
</dbReference>
<proteinExistence type="inferred from homology"/>
<comment type="similarity">
    <text evidence="1">Belongs to the short-chain dehydrogenases/reductases (SDR) family.</text>
</comment>
<dbReference type="AlphaFoldDB" id="A0A4Q9MH73"/>
<dbReference type="PRINTS" id="PR00080">
    <property type="entry name" value="SDRFAMILY"/>
</dbReference>
<dbReference type="PRINTS" id="PR00081">
    <property type="entry name" value="GDHRDH"/>
</dbReference>